<feature type="compositionally biased region" description="Basic and acidic residues" evidence="1">
    <location>
        <begin position="86"/>
        <end position="97"/>
    </location>
</feature>
<reference evidence="3" key="1">
    <citation type="journal article" date="2010" name="Genome Res.">
        <title>Population genomic sequencing of Coccidioides fungi reveals recent hybridization and transposon control.</title>
        <authorList>
            <person name="Neafsey D.E."/>
            <person name="Barker B.M."/>
            <person name="Sharpton T.J."/>
            <person name="Stajich J.E."/>
            <person name="Park D.J."/>
            <person name="Whiston E."/>
            <person name="Hung C.-Y."/>
            <person name="McMahan C."/>
            <person name="White J."/>
            <person name="Sykes S."/>
            <person name="Heiman D."/>
            <person name="Young S."/>
            <person name="Zeng Q."/>
            <person name="Abouelleil A."/>
            <person name="Aftuck L."/>
            <person name="Bessette D."/>
            <person name="Brown A."/>
            <person name="FitzGerald M."/>
            <person name="Lui A."/>
            <person name="Macdonald J.P."/>
            <person name="Priest M."/>
            <person name="Orbach M.J."/>
            <person name="Galgiani J.N."/>
            <person name="Kirkland T.N."/>
            <person name="Cole G.T."/>
            <person name="Birren B.W."/>
            <person name="Henn M.R."/>
            <person name="Taylor J.W."/>
            <person name="Rounsley S.D."/>
        </authorList>
    </citation>
    <scope>NUCLEOTIDE SEQUENCE [LARGE SCALE GENOMIC DNA]</scope>
    <source>
        <strain evidence="3">RMSCC 2394</strain>
    </source>
</reference>
<accession>A0A0J6Y3R4</accession>
<protein>
    <submittedName>
        <fullName evidence="2">Uncharacterized protein</fullName>
    </submittedName>
</protein>
<evidence type="ECO:0000313" key="2">
    <source>
        <dbReference type="EMBL" id="KMP02375.1"/>
    </source>
</evidence>
<dbReference type="Proteomes" id="UP000054565">
    <property type="component" value="Unassembled WGS sequence"/>
</dbReference>
<name>A0A0J6Y3R4_COCIT</name>
<feature type="region of interest" description="Disordered" evidence="1">
    <location>
        <begin position="80"/>
        <end position="104"/>
    </location>
</feature>
<dbReference type="EMBL" id="DS028103">
    <property type="protein sequence ID" value="KMP02375.1"/>
    <property type="molecule type" value="Genomic_DNA"/>
</dbReference>
<evidence type="ECO:0000256" key="1">
    <source>
        <dbReference type="SAM" id="MobiDB-lite"/>
    </source>
</evidence>
<gene>
    <name evidence="2" type="ORF">CIRG_10198</name>
</gene>
<proteinExistence type="predicted"/>
<sequence length="104" mass="11229">MAIDGILEVPDLQRPVALCQRNALLSPFKHAEPCILDSYASSKTRTIKVPAGFMGEKRLDEHSVHVARPGSVICPGSPCTTGDAGLRGKLEAEEERGRRRATCS</sequence>
<dbReference type="AlphaFoldDB" id="A0A0J6Y3R4"/>
<evidence type="ECO:0000313" key="3">
    <source>
        <dbReference type="Proteomes" id="UP000054565"/>
    </source>
</evidence>
<organism evidence="2 3">
    <name type="scientific">Coccidioides immitis RMSCC 2394</name>
    <dbReference type="NCBI Taxonomy" id="404692"/>
    <lineage>
        <taxon>Eukaryota</taxon>
        <taxon>Fungi</taxon>
        <taxon>Dikarya</taxon>
        <taxon>Ascomycota</taxon>
        <taxon>Pezizomycotina</taxon>
        <taxon>Eurotiomycetes</taxon>
        <taxon>Eurotiomycetidae</taxon>
        <taxon>Onygenales</taxon>
        <taxon>Onygenaceae</taxon>
        <taxon>Coccidioides</taxon>
    </lineage>
</organism>